<sequence>MRLDPAAIGTVLSFLSHRSALIWMDRAQQQVRGVYIDCKGLNFEQAMARYGRKMRQDKTLNDLLKKEYYVKPSEQRRQAEKERVKRTKKRLFREKLKFVLMLRARKSRRLAAILMPHWSARATLGPHSTRRLSNRECEASSKRAIVLECLEVDTEKTMDCLLKKKLDKHALQSSQSKQQEDAGQFWVPSPVTVKSWADVEDDDDYFATTAPLPAIWGQTTTKSSQEPSVNHDLNHLEDSEVDEDFDDDADEEVEEEKSEEAGVVSSGQAEQRPQTPTVLRELDKQLSKKEIKKKELAELAAVLAEFGVSTEETKKEAKNEDDEDAVPSNDGDAANNEAERKIAKKKKPKKEKTAPAVPVIMEEIESNVTAVAEPMDVLIKKKLVAGKKKKSVKENSSAATSKVAAEAAARAAKLAAAKKKEKSHYNQQPAR</sequence>
<keyword evidence="2" id="KW-0689">Ribosomal protein</keyword>
<feature type="region of interest" description="Disordered" evidence="4">
    <location>
        <begin position="217"/>
        <end position="281"/>
    </location>
</feature>
<dbReference type="GO" id="GO:1990904">
    <property type="term" value="C:ribonucleoprotein complex"/>
    <property type="evidence" value="ECO:0007669"/>
    <property type="project" value="UniProtKB-KW"/>
</dbReference>
<dbReference type="STRING" id="88036.D8SH37"/>
<dbReference type="PANTHER" id="PTHR31365">
    <property type="entry name" value="EXPRESSED PROTEIN"/>
    <property type="match status" value="1"/>
</dbReference>
<dbReference type="PANTHER" id="PTHR31365:SF4">
    <property type="entry name" value="OS05G0179800 PROTEIN"/>
    <property type="match status" value="1"/>
</dbReference>
<keyword evidence="6" id="KW-1185">Reference proteome</keyword>
<dbReference type="Proteomes" id="UP000001514">
    <property type="component" value="Unassembled WGS sequence"/>
</dbReference>
<feature type="compositionally biased region" description="Acidic residues" evidence="4">
    <location>
        <begin position="239"/>
        <end position="258"/>
    </location>
</feature>
<proteinExistence type="inferred from homology"/>
<dbReference type="InterPro" id="IPR001911">
    <property type="entry name" value="Ribosomal_bS21"/>
</dbReference>
<evidence type="ECO:0000313" key="6">
    <source>
        <dbReference type="Proteomes" id="UP000001514"/>
    </source>
</evidence>
<name>D8SH37_SELML</name>
<dbReference type="GO" id="GO:0005840">
    <property type="term" value="C:ribosome"/>
    <property type="evidence" value="ECO:0007669"/>
    <property type="project" value="UniProtKB-KW"/>
</dbReference>
<feature type="compositionally biased region" description="Polar residues" evidence="4">
    <location>
        <begin position="217"/>
        <end position="228"/>
    </location>
</feature>
<organism evidence="6">
    <name type="scientific">Selaginella moellendorffii</name>
    <name type="common">Spikemoss</name>
    <dbReference type="NCBI Taxonomy" id="88036"/>
    <lineage>
        <taxon>Eukaryota</taxon>
        <taxon>Viridiplantae</taxon>
        <taxon>Streptophyta</taxon>
        <taxon>Embryophyta</taxon>
        <taxon>Tracheophyta</taxon>
        <taxon>Lycopodiopsida</taxon>
        <taxon>Selaginellales</taxon>
        <taxon>Selaginellaceae</taxon>
        <taxon>Selaginella</taxon>
    </lineage>
</organism>
<dbReference type="HOGENOM" id="CLU_636790_0_0_1"/>
<dbReference type="GO" id="GO:0006412">
    <property type="term" value="P:translation"/>
    <property type="evidence" value="ECO:0007669"/>
    <property type="project" value="InterPro"/>
</dbReference>
<comment type="similarity">
    <text evidence="1">Belongs to the bacterial ribosomal protein bS21 family.</text>
</comment>
<dbReference type="NCBIfam" id="TIGR00030">
    <property type="entry name" value="S21p"/>
    <property type="match status" value="1"/>
</dbReference>
<dbReference type="Gramene" id="EFJ16311">
    <property type="protein sequence ID" value="EFJ16311"/>
    <property type="gene ID" value="SELMODRAFT_445244"/>
</dbReference>
<feature type="region of interest" description="Disordered" evidence="4">
    <location>
        <begin position="305"/>
        <end position="355"/>
    </location>
</feature>
<dbReference type="InParanoid" id="D8SH37"/>
<dbReference type="EMBL" id="GL377619">
    <property type="protein sequence ID" value="EFJ16311.1"/>
    <property type="molecule type" value="Genomic_DNA"/>
</dbReference>
<dbReference type="OMA" id="QHEANDK"/>
<evidence type="ECO:0000256" key="4">
    <source>
        <dbReference type="SAM" id="MobiDB-lite"/>
    </source>
</evidence>
<evidence type="ECO:0000256" key="1">
    <source>
        <dbReference type="ARBA" id="ARBA00006640"/>
    </source>
</evidence>
<evidence type="ECO:0000256" key="2">
    <source>
        <dbReference type="ARBA" id="ARBA00022980"/>
    </source>
</evidence>
<protein>
    <recommendedName>
        <fullName evidence="7">30S ribosomal protein S21</fullName>
    </recommendedName>
</protein>
<evidence type="ECO:0000313" key="5">
    <source>
        <dbReference type="EMBL" id="EFJ16311.1"/>
    </source>
</evidence>
<dbReference type="AlphaFoldDB" id="D8SH37"/>
<dbReference type="GO" id="GO:0003735">
    <property type="term" value="F:structural constituent of ribosome"/>
    <property type="evidence" value="ECO:0007669"/>
    <property type="project" value="InterPro"/>
</dbReference>
<accession>D8SH37</accession>
<keyword evidence="3" id="KW-0687">Ribonucleoprotein</keyword>
<evidence type="ECO:0000256" key="3">
    <source>
        <dbReference type="ARBA" id="ARBA00023274"/>
    </source>
</evidence>
<reference evidence="5 6" key="1">
    <citation type="journal article" date="2011" name="Science">
        <title>The Selaginella genome identifies genetic changes associated with the evolution of vascular plants.</title>
        <authorList>
            <person name="Banks J.A."/>
            <person name="Nishiyama T."/>
            <person name="Hasebe M."/>
            <person name="Bowman J.L."/>
            <person name="Gribskov M."/>
            <person name="dePamphilis C."/>
            <person name="Albert V.A."/>
            <person name="Aono N."/>
            <person name="Aoyama T."/>
            <person name="Ambrose B.A."/>
            <person name="Ashton N.W."/>
            <person name="Axtell M.J."/>
            <person name="Barker E."/>
            <person name="Barker M.S."/>
            <person name="Bennetzen J.L."/>
            <person name="Bonawitz N.D."/>
            <person name="Chapple C."/>
            <person name="Cheng C."/>
            <person name="Correa L.G."/>
            <person name="Dacre M."/>
            <person name="DeBarry J."/>
            <person name="Dreyer I."/>
            <person name="Elias M."/>
            <person name="Engstrom E.M."/>
            <person name="Estelle M."/>
            <person name="Feng L."/>
            <person name="Finet C."/>
            <person name="Floyd S.K."/>
            <person name="Frommer W.B."/>
            <person name="Fujita T."/>
            <person name="Gramzow L."/>
            <person name="Gutensohn M."/>
            <person name="Harholt J."/>
            <person name="Hattori M."/>
            <person name="Heyl A."/>
            <person name="Hirai T."/>
            <person name="Hiwatashi Y."/>
            <person name="Ishikawa M."/>
            <person name="Iwata M."/>
            <person name="Karol K.G."/>
            <person name="Koehler B."/>
            <person name="Kolukisaoglu U."/>
            <person name="Kubo M."/>
            <person name="Kurata T."/>
            <person name="Lalonde S."/>
            <person name="Li K."/>
            <person name="Li Y."/>
            <person name="Litt A."/>
            <person name="Lyons E."/>
            <person name="Manning G."/>
            <person name="Maruyama T."/>
            <person name="Michael T.P."/>
            <person name="Mikami K."/>
            <person name="Miyazaki S."/>
            <person name="Morinaga S."/>
            <person name="Murata T."/>
            <person name="Mueller-Roeber B."/>
            <person name="Nelson D.R."/>
            <person name="Obara M."/>
            <person name="Oguri Y."/>
            <person name="Olmstead R.G."/>
            <person name="Onodera N."/>
            <person name="Petersen B.L."/>
            <person name="Pils B."/>
            <person name="Prigge M."/>
            <person name="Rensing S.A."/>
            <person name="Riano-Pachon D.M."/>
            <person name="Roberts A.W."/>
            <person name="Sato Y."/>
            <person name="Scheller H.V."/>
            <person name="Schulz B."/>
            <person name="Schulz C."/>
            <person name="Shakirov E.V."/>
            <person name="Shibagaki N."/>
            <person name="Shinohara N."/>
            <person name="Shippen D.E."/>
            <person name="Soerensen I."/>
            <person name="Sotooka R."/>
            <person name="Sugimoto N."/>
            <person name="Sugita M."/>
            <person name="Sumikawa N."/>
            <person name="Tanurdzic M."/>
            <person name="Theissen G."/>
            <person name="Ulvskov P."/>
            <person name="Wakazuki S."/>
            <person name="Weng J.K."/>
            <person name="Willats W.W."/>
            <person name="Wipf D."/>
            <person name="Wolf P.G."/>
            <person name="Yang L."/>
            <person name="Zimmer A.D."/>
            <person name="Zhu Q."/>
            <person name="Mitros T."/>
            <person name="Hellsten U."/>
            <person name="Loque D."/>
            <person name="Otillar R."/>
            <person name="Salamov A."/>
            <person name="Schmutz J."/>
            <person name="Shapiro H."/>
            <person name="Lindquist E."/>
            <person name="Lucas S."/>
            <person name="Rokhsar D."/>
            <person name="Grigoriev I.V."/>
        </authorList>
    </citation>
    <scope>NUCLEOTIDE SEQUENCE [LARGE SCALE GENOMIC DNA]</scope>
</reference>
<evidence type="ECO:0008006" key="7">
    <source>
        <dbReference type="Google" id="ProtNLM"/>
    </source>
</evidence>
<dbReference type="eggNOG" id="ENOG502QVT9">
    <property type="taxonomic scope" value="Eukaryota"/>
</dbReference>
<dbReference type="FunCoup" id="D8SH37">
    <property type="interactions" value="3220"/>
</dbReference>
<dbReference type="KEGG" id="smo:SELMODRAFT_445244"/>
<gene>
    <name evidence="5" type="ORF">SELMODRAFT_445244</name>
</gene>
<feature type="compositionally biased region" description="Polar residues" evidence="4">
    <location>
        <begin position="267"/>
        <end position="277"/>
    </location>
</feature>
<dbReference type="Pfam" id="PF01165">
    <property type="entry name" value="Ribosomal_S21"/>
    <property type="match status" value="1"/>
</dbReference>